<comment type="caution">
    <text evidence="2">The sequence shown here is derived from an EMBL/GenBank/DDBJ whole genome shotgun (WGS) entry which is preliminary data.</text>
</comment>
<dbReference type="EMBL" id="JBJKFK010003550">
    <property type="protein sequence ID" value="KAL3309778.1"/>
    <property type="molecule type" value="Genomic_DNA"/>
</dbReference>
<feature type="non-terminal residue" evidence="2">
    <location>
        <position position="122"/>
    </location>
</feature>
<proteinExistence type="predicted"/>
<gene>
    <name evidence="2" type="ORF">Ciccas_011671</name>
</gene>
<evidence type="ECO:0000256" key="1">
    <source>
        <dbReference type="SAM" id="MobiDB-lite"/>
    </source>
</evidence>
<organism evidence="2 3">
    <name type="scientific">Cichlidogyrus casuarinus</name>
    <dbReference type="NCBI Taxonomy" id="1844966"/>
    <lineage>
        <taxon>Eukaryota</taxon>
        <taxon>Metazoa</taxon>
        <taxon>Spiralia</taxon>
        <taxon>Lophotrochozoa</taxon>
        <taxon>Platyhelminthes</taxon>
        <taxon>Monogenea</taxon>
        <taxon>Monopisthocotylea</taxon>
        <taxon>Dactylogyridea</taxon>
        <taxon>Ancyrocephalidae</taxon>
        <taxon>Cichlidogyrus</taxon>
    </lineage>
</organism>
<feature type="region of interest" description="Disordered" evidence="1">
    <location>
        <begin position="103"/>
        <end position="122"/>
    </location>
</feature>
<sequence>MLRSFLFQSSEQNNVEELEPKQRHQDEIMMIGAEPPDAISVNSFTPPPERKCLCSLHKAHNDWHFQTHSSGSWATRYCLAIIAKVMRLEQNGLEKETFLSSPARARMHAAETTPKQASMKFK</sequence>
<keyword evidence="3" id="KW-1185">Reference proteome</keyword>
<accession>A0ABD2PRT3</accession>
<feature type="region of interest" description="Disordered" evidence="1">
    <location>
        <begin position="1"/>
        <end position="23"/>
    </location>
</feature>
<evidence type="ECO:0000313" key="2">
    <source>
        <dbReference type="EMBL" id="KAL3309778.1"/>
    </source>
</evidence>
<dbReference type="AlphaFoldDB" id="A0ABD2PRT3"/>
<protein>
    <submittedName>
        <fullName evidence="2">Uncharacterized protein</fullName>
    </submittedName>
</protein>
<name>A0ABD2PRT3_9PLAT</name>
<feature type="compositionally biased region" description="Polar residues" evidence="1">
    <location>
        <begin position="1"/>
        <end position="15"/>
    </location>
</feature>
<evidence type="ECO:0000313" key="3">
    <source>
        <dbReference type="Proteomes" id="UP001626550"/>
    </source>
</evidence>
<dbReference type="Proteomes" id="UP001626550">
    <property type="component" value="Unassembled WGS sequence"/>
</dbReference>
<reference evidence="2 3" key="1">
    <citation type="submission" date="2024-11" db="EMBL/GenBank/DDBJ databases">
        <title>Adaptive evolution of stress response genes in parasites aligns with host niche diversity.</title>
        <authorList>
            <person name="Hahn C."/>
            <person name="Resl P."/>
        </authorList>
    </citation>
    <scope>NUCLEOTIDE SEQUENCE [LARGE SCALE GENOMIC DNA]</scope>
    <source>
        <strain evidence="2">EGGRZ-B1_66</strain>
        <tissue evidence="2">Body</tissue>
    </source>
</reference>